<keyword evidence="4" id="KW-1185">Reference proteome</keyword>
<dbReference type="PANTHER" id="PTHR15492:SF1">
    <property type="entry name" value="CYCLIN-D1-BINDING PROTEIN 1"/>
    <property type="match status" value="1"/>
</dbReference>
<dbReference type="AlphaFoldDB" id="A0A8K0X8K0"/>
<evidence type="ECO:0000256" key="1">
    <source>
        <dbReference type="SAM" id="MobiDB-lite"/>
    </source>
</evidence>
<comment type="caution">
    <text evidence="3">The sequence shown here is derived from an EMBL/GenBank/DDBJ whole genome shotgun (WGS) entry which is preliminary data.</text>
</comment>
<name>A0A8K0X8K0_9PEZI</name>
<proteinExistence type="predicted"/>
<dbReference type="Gene3D" id="1.20.1410.10">
    <property type="entry name" value="I/LWEQ domain"/>
    <property type="match status" value="1"/>
</dbReference>
<feature type="region of interest" description="Disordered" evidence="1">
    <location>
        <begin position="209"/>
        <end position="232"/>
    </location>
</feature>
<dbReference type="EMBL" id="JAGPXD010000001">
    <property type="protein sequence ID" value="KAH7375454.1"/>
    <property type="molecule type" value="Genomic_DNA"/>
</dbReference>
<feature type="compositionally biased region" description="Acidic residues" evidence="1">
    <location>
        <begin position="211"/>
        <end position="227"/>
    </location>
</feature>
<dbReference type="OrthoDB" id="4088536at2759"/>
<reference evidence="3" key="1">
    <citation type="journal article" date="2021" name="Nat. Commun.">
        <title>Genetic determinants of endophytism in the Arabidopsis root mycobiome.</title>
        <authorList>
            <person name="Mesny F."/>
            <person name="Miyauchi S."/>
            <person name="Thiergart T."/>
            <person name="Pickel B."/>
            <person name="Atanasova L."/>
            <person name="Karlsson M."/>
            <person name="Huettel B."/>
            <person name="Barry K.W."/>
            <person name="Haridas S."/>
            <person name="Chen C."/>
            <person name="Bauer D."/>
            <person name="Andreopoulos W."/>
            <person name="Pangilinan J."/>
            <person name="LaButti K."/>
            <person name="Riley R."/>
            <person name="Lipzen A."/>
            <person name="Clum A."/>
            <person name="Drula E."/>
            <person name="Henrissat B."/>
            <person name="Kohler A."/>
            <person name="Grigoriev I.V."/>
            <person name="Martin F.M."/>
            <person name="Hacquard S."/>
        </authorList>
    </citation>
    <scope>NUCLEOTIDE SEQUENCE</scope>
    <source>
        <strain evidence="3">MPI-CAGE-AT-0016</strain>
    </source>
</reference>
<evidence type="ECO:0000313" key="4">
    <source>
        <dbReference type="Proteomes" id="UP000813385"/>
    </source>
</evidence>
<dbReference type="Pfam" id="PF13324">
    <property type="entry name" value="GCIP_N"/>
    <property type="match status" value="1"/>
</dbReference>
<accession>A0A8K0X8K0</accession>
<evidence type="ECO:0000259" key="2">
    <source>
        <dbReference type="Pfam" id="PF13324"/>
    </source>
</evidence>
<dbReference type="InterPro" id="IPR049317">
    <property type="entry name" value="GCIP-like_N"/>
</dbReference>
<dbReference type="Proteomes" id="UP000813385">
    <property type="component" value="Unassembled WGS sequence"/>
</dbReference>
<dbReference type="PANTHER" id="PTHR15492">
    <property type="entry name" value="CYCLIN D1-BINDING PROTEIN 1"/>
    <property type="match status" value="1"/>
</dbReference>
<organism evidence="3 4">
    <name type="scientific">Plectosphaerella cucumerina</name>
    <dbReference type="NCBI Taxonomy" id="40658"/>
    <lineage>
        <taxon>Eukaryota</taxon>
        <taxon>Fungi</taxon>
        <taxon>Dikarya</taxon>
        <taxon>Ascomycota</taxon>
        <taxon>Pezizomycotina</taxon>
        <taxon>Sordariomycetes</taxon>
        <taxon>Hypocreomycetidae</taxon>
        <taxon>Glomerellales</taxon>
        <taxon>Plectosphaerellaceae</taxon>
        <taxon>Plectosphaerella</taxon>
    </lineage>
</organism>
<dbReference type="GO" id="GO:0005634">
    <property type="term" value="C:nucleus"/>
    <property type="evidence" value="ECO:0007669"/>
    <property type="project" value="TreeGrafter"/>
</dbReference>
<feature type="domain" description="Cyclin-D1-binding protein 1-like N-terminal" evidence="2">
    <location>
        <begin position="61"/>
        <end position="212"/>
    </location>
</feature>
<gene>
    <name evidence="3" type="ORF">B0T11DRAFT_270376</name>
</gene>
<sequence>MPPEKMDASLEGLSSLTDSAVALIQQLENALHQIGNSNNPDTAAETSASTVSIDALALARDAAQLIRAHSTKISVLIINEPFTPSAIIKVLRELVGSAVPGLASAAQACTADRYTLTVRKDLAWKGYLVLKELRELVQRIPRDGKILSSDQKNGAASVPGKGSMAATGVVWSACDEVIRFANAGVGGCFVTKVEEFRDTLKDVMEELKEWGDEEPEEDDDEEDDSADDHDSALGSMMVSTQEMLDDIMGDQKLIPRDDPDHIRDKLESCLKRMRLTTLLYQAIVKRRLKILPSLPREGSGDIISRLANVMAVLRKLPDQFDDLAGAFYELNPAVIDAAMDQCFLDVSALADLLKKPWEKETDEFTEWVVKFQEQIKKT</sequence>
<protein>
    <recommendedName>
        <fullName evidence="2">Cyclin-D1-binding protein 1-like N-terminal domain-containing protein</fullName>
    </recommendedName>
</protein>
<dbReference type="InterPro" id="IPR026907">
    <property type="entry name" value="GCIP-like"/>
</dbReference>
<evidence type="ECO:0000313" key="3">
    <source>
        <dbReference type="EMBL" id="KAH7375454.1"/>
    </source>
</evidence>